<keyword evidence="1 4" id="KW-0328">Glycosyltransferase</keyword>
<protein>
    <submittedName>
        <fullName evidence="4">Xanthine phosphoribosyltransferase</fullName>
    </submittedName>
</protein>
<evidence type="ECO:0000256" key="1">
    <source>
        <dbReference type="ARBA" id="ARBA00022676"/>
    </source>
</evidence>
<dbReference type="GO" id="GO:0016757">
    <property type="term" value="F:glycosyltransferase activity"/>
    <property type="evidence" value="ECO:0007669"/>
    <property type="project" value="UniProtKB-KW"/>
</dbReference>
<dbReference type="AlphaFoldDB" id="A0A2R7Y5N5"/>
<gene>
    <name evidence="4" type="ORF">B7O98_04945</name>
</gene>
<dbReference type="CDD" id="cd06223">
    <property type="entry name" value="PRTases_typeI"/>
    <property type="match status" value="1"/>
</dbReference>
<organism evidence="4 5">
    <name type="scientific">Zestosphaera tikiterensis</name>
    <dbReference type="NCBI Taxonomy" id="1973259"/>
    <lineage>
        <taxon>Archaea</taxon>
        <taxon>Thermoproteota</taxon>
        <taxon>Thermoprotei</taxon>
        <taxon>Desulfurococcales</taxon>
        <taxon>Desulfurococcaceae</taxon>
        <taxon>Zestosphaera</taxon>
    </lineage>
</organism>
<accession>A0A2R7Y5N5</accession>
<comment type="caution">
    <text evidence="4">The sequence shown here is derived from an EMBL/GenBank/DDBJ whole genome shotgun (WGS) entry which is preliminary data.</text>
</comment>
<dbReference type="InterPro" id="IPR029057">
    <property type="entry name" value="PRTase-like"/>
</dbReference>
<reference evidence="4 5" key="1">
    <citation type="journal article" date="2018" name="Syst. Appl. Microbiol.">
        <title>A new symbiotic nanoarchaeote (Candidatus Nanoclepta minutus) and its host (Zestosphaera tikiterensis gen. nov., sp. nov.) from a New Zealand hot spring.</title>
        <authorList>
            <person name="St John E."/>
            <person name="Liu Y."/>
            <person name="Podar M."/>
            <person name="Stott M.B."/>
            <person name="Meneghin J."/>
            <person name="Chen Z."/>
            <person name="Lagutin K."/>
            <person name="Mitchell K."/>
            <person name="Reysenbach A.L."/>
        </authorList>
    </citation>
    <scope>NUCLEOTIDE SEQUENCE [LARGE SCALE GENOMIC DNA]</scope>
    <source>
        <strain evidence="4">NZ3</strain>
    </source>
</reference>
<dbReference type="Pfam" id="PF00156">
    <property type="entry name" value="Pribosyltran"/>
    <property type="match status" value="1"/>
</dbReference>
<sequence length="202" mass="22564">MEVLYLTWEEALKLCYSLAEKVMESGMDFDAIVTISRGGLVPARIVSDVLGVDELFVVRSKFWGIGGKVYAEPKVSIHEGLSVNRKKTLIVDEVVDTGATMSKVVRLVKDFGASEVRTAVLHYKSTSSLTPDFYVEKVENWVWIFYPWSFSETLYGLAKARGSSEDLIKEALKLLNELKASNTPLSNEALMKSLNLYLKKVG</sequence>
<keyword evidence="2 4" id="KW-0808">Transferase</keyword>
<name>A0A2R7Y5N5_9CREN</name>
<dbReference type="PANTHER" id="PTHR43363">
    <property type="entry name" value="HYPOXANTHINE PHOSPHORIBOSYLTRANSFERASE"/>
    <property type="match status" value="1"/>
</dbReference>
<evidence type="ECO:0000259" key="3">
    <source>
        <dbReference type="Pfam" id="PF00156"/>
    </source>
</evidence>
<evidence type="ECO:0000256" key="2">
    <source>
        <dbReference type="ARBA" id="ARBA00022679"/>
    </source>
</evidence>
<evidence type="ECO:0000313" key="5">
    <source>
        <dbReference type="Proteomes" id="UP000244093"/>
    </source>
</evidence>
<dbReference type="SUPFAM" id="SSF53271">
    <property type="entry name" value="PRTase-like"/>
    <property type="match status" value="1"/>
</dbReference>
<dbReference type="Gene3D" id="3.40.50.2020">
    <property type="match status" value="1"/>
</dbReference>
<dbReference type="PANTHER" id="PTHR43363:SF3">
    <property type="entry name" value="XANTHINE-GUANINE PHOSPHORIBOSYLTRANSFERASE"/>
    <property type="match status" value="1"/>
</dbReference>
<dbReference type="Proteomes" id="UP000244093">
    <property type="component" value="Unassembled WGS sequence"/>
</dbReference>
<evidence type="ECO:0000313" key="4">
    <source>
        <dbReference type="EMBL" id="PUA32793.1"/>
    </source>
</evidence>
<dbReference type="EMBL" id="NBVN01000003">
    <property type="protein sequence ID" value="PUA32793.1"/>
    <property type="molecule type" value="Genomic_DNA"/>
</dbReference>
<dbReference type="InterPro" id="IPR000836">
    <property type="entry name" value="PRTase_dom"/>
</dbReference>
<feature type="domain" description="Phosphoribosyltransferase" evidence="3">
    <location>
        <begin position="6"/>
        <end position="149"/>
    </location>
</feature>
<proteinExistence type="predicted"/>